<dbReference type="GO" id="GO:0016787">
    <property type="term" value="F:hydrolase activity"/>
    <property type="evidence" value="ECO:0007669"/>
    <property type="project" value="UniProtKB-KW"/>
</dbReference>
<proteinExistence type="predicted"/>
<name>A0ABU0ZHY3_9ACTN</name>
<feature type="domain" description="Beta-lactamase class A catalytic" evidence="2">
    <location>
        <begin position="94"/>
        <end position="200"/>
    </location>
</feature>
<dbReference type="InterPro" id="IPR000871">
    <property type="entry name" value="Beta-lactam_class-A"/>
</dbReference>
<keyword evidence="4" id="KW-1185">Reference proteome</keyword>
<gene>
    <name evidence="3" type="ORF">RB614_19185</name>
</gene>
<dbReference type="InterPro" id="IPR045155">
    <property type="entry name" value="Beta-lactam_cat"/>
</dbReference>
<reference evidence="3 4" key="1">
    <citation type="submission" date="2023-08" db="EMBL/GenBank/DDBJ databases">
        <title>Phytohabitans sansha sp. nov., isolated from marine sediment.</title>
        <authorList>
            <person name="Zhao Y."/>
            <person name="Yi K."/>
        </authorList>
    </citation>
    <scope>NUCLEOTIDE SEQUENCE [LARGE SCALE GENOMIC DNA]</scope>
    <source>
        <strain evidence="3 4">ZYX-F-186</strain>
    </source>
</reference>
<dbReference type="InterPro" id="IPR012338">
    <property type="entry name" value="Beta-lactam/transpept-like"/>
</dbReference>
<dbReference type="PANTHER" id="PTHR35333:SF3">
    <property type="entry name" value="BETA-LACTAMASE-TYPE TRANSPEPTIDASE FOLD CONTAINING PROTEIN"/>
    <property type="match status" value="1"/>
</dbReference>
<evidence type="ECO:0000256" key="1">
    <source>
        <dbReference type="SAM" id="MobiDB-lite"/>
    </source>
</evidence>
<dbReference type="Gene3D" id="3.40.710.10">
    <property type="entry name" value="DD-peptidase/beta-lactamase superfamily"/>
    <property type="match status" value="1"/>
</dbReference>
<dbReference type="Proteomes" id="UP001230908">
    <property type="component" value="Unassembled WGS sequence"/>
</dbReference>
<comment type="caution">
    <text evidence="3">The sequence shown here is derived from an EMBL/GenBank/DDBJ whole genome shotgun (WGS) entry which is preliminary data.</text>
</comment>
<protein>
    <submittedName>
        <fullName evidence="3">Serine hydrolase</fullName>
    </submittedName>
</protein>
<evidence type="ECO:0000313" key="4">
    <source>
        <dbReference type="Proteomes" id="UP001230908"/>
    </source>
</evidence>
<dbReference type="SUPFAM" id="SSF56601">
    <property type="entry name" value="beta-lactamase/transpeptidase-like"/>
    <property type="match status" value="1"/>
</dbReference>
<sequence length="249" mass="27287">MSTSQGSAAHWVAGQRPVASSPPAKPPPPVRVRVDHTGFLSWALLDRRSGSISGSGNLTAPSDTMSMVKAWIAADYLRTAADEEISEDRLRQLRIMIRDSDNTAAQALFELVGRRASIERLIATCGLTESSAYGNWWSRTTVSARDTVRLGACIADGRAAGPRWTGWLLDEMRQVRGAGDFGVRLALPDPGRVAIKNGWLLRDDDRLWHISCLAIAERWVLGVLLRYPAELGFEYGTDLCENVGRQAVV</sequence>
<feature type="region of interest" description="Disordered" evidence="1">
    <location>
        <begin position="1"/>
        <end position="30"/>
    </location>
</feature>
<evidence type="ECO:0000313" key="3">
    <source>
        <dbReference type="EMBL" id="MDQ7906643.1"/>
    </source>
</evidence>
<dbReference type="PANTHER" id="PTHR35333">
    <property type="entry name" value="BETA-LACTAMASE"/>
    <property type="match status" value="1"/>
</dbReference>
<evidence type="ECO:0000259" key="2">
    <source>
        <dbReference type="Pfam" id="PF13354"/>
    </source>
</evidence>
<keyword evidence="3" id="KW-0378">Hydrolase</keyword>
<dbReference type="RefSeq" id="WP_308713925.1">
    <property type="nucleotide sequence ID" value="NZ_JAVHUY010000017.1"/>
</dbReference>
<organism evidence="3 4">
    <name type="scientific">Phytohabitans maris</name>
    <dbReference type="NCBI Taxonomy" id="3071409"/>
    <lineage>
        <taxon>Bacteria</taxon>
        <taxon>Bacillati</taxon>
        <taxon>Actinomycetota</taxon>
        <taxon>Actinomycetes</taxon>
        <taxon>Micromonosporales</taxon>
        <taxon>Micromonosporaceae</taxon>
    </lineage>
</organism>
<dbReference type="Pfam" id="PF13354">
    <property type="entry name" value="Beta-lactamase2"/>
    <property type="match status" value="1"/>
</dbReference>
<accession>A0ABU0ZHY3</accession>
<dbReference type="EMBL" id="JAVHUY010000017">
    <property type="protein sequence ID" value="MDQ7906643.1"/>
    <property type="molecule type" value="Genomic_DNA"/>
</dbReference>